<keyword evidence="2" id="KW-0413">Isomerase</keyword>
<reference evidence="2 3" key="1">
    <citation type="submission" date="2021-02" db="EMBL/GenBank/DDBJ databases">
        <title>Nitrogen-fixing ability and nitrogen fixation related genes of thermophilic fermentative bacteria in the genus Caldicellulosiruptor.</title>
        <authorList>
            <person name="Chen Y."/>
            <person name="Nishihara A."/>
            <person name="Haruta S."/>
        </authorList>
    </citation>
    <scope>NUCLEOTIDE SEQUENCE [LARGE SCALE GENOMIC DNA]</scope>
    <source>
        <strain evidence="2 3">YA01</strain>
    </source>
</reference>
<proteinExistence type="predicted"/>
<evidence type="ECO:0000259" key="1">
    <source>
        <dbReference type="Pfam" id="PF01261"/>
    </source>
</evidence>
<dbReference type="InterPro" id="IPR013022">
    <property type="entry name" value="Xyl_isomerase-like_TIM-brl"/>
</dbReference>
<dbReference type="InterPro" id="IPR050312">
    <property type="entry name" value="IolE/XylAMocC-like"/>
</dbReference>
<dbReference type="GO" id="GO:0016853">
    <property type="term" value="F:isomerase activity"/>
    <property type="evidence" value="ECO:0007669"/>
    <property type="project" value="UniProtKB-KW"/>
</dbReference>
<name>A0ABM7NKK4_9FIRM</name>
<keyword evidence="3" id="KW-1185">Reference proteome</keyword>
<dbReference type="RefSeq" id="WP_207181177.1">
    <property type="nucleotide sequence ID" value="NZ_AP024480.1"/>
</dbReference>
<dbReference type="EMBL" id="AP024480">
    <property type="protein sequence ID" value="BCS80636.1"/>
    <property type="molecule type" value="Genomic_DNA"/>
</dbReference>
<feature type="domain" description="Xylose isomerase-like TIM barrel" evidence="1">
    <location>
        <begin position="19"/>
        <end position="245"/>
    </location>
</feature>
<dbReference type="Gene3D" id="3.20.20.150">
    <property type="entry name" value="Divalent-metal-dependent TIM barrel enzymes"/>
    <property type="match status" value="1"/>
</dbReference>
<organism evidence="2 3">
    <name type="scientific">Caldicellulosiruptor diazotrophicus</name>
    <dbReference type="NCBI Taxonomy" id="2806205"/>
    <lineage>
        <taxon>Bacteria</taxon>
        <taxon>Bacillati</taxon>
        <taxon>Bacillota</taxon>
        <taxon>Bacillota incertae sedis</taxon>
        <taxon>Caldicellulosiruptorales</taxon>
        <taxon>Caldicellulosiruptoraceae</taxon>
        <taxon>Caldicellulosiruptor</taxon>
    </lineage>
</organism>
<dbReference type="InterPro" id="IPR036237">
    <property type="entry name" value="Xyl_isomerase-like_sf"/>
</dbReference>
<protein>
    <submittedName>
        <fullName evidence="2">Sugar phosphate isomerase</fullName>
    </submittedName>
</protein>
<sequence>MKISFSTVGCPNFTWDEILAAAKDFGYDGIELRGLGDELEVYKTEPFTPENLPLTKKRLKELNLEISCLATSCYIFDKSYQENILKSAKAYIELAKGLSCKYIRVLGDRWITPGEDVDREFVKEMLCKLCDMAKEYDVDILIETNGVWAESKRLADLLEKVPYQNVGVVWDIHHPYRFFNEDVEKTVNNLKDFIKHVHVKDSKVENGKLVFKMIGEGDVPIEKAINLLLRQGYSGYLSFEWVKRWFSDLEEPGIVFLEFINRIKKMMK</sequence>
<evidence type="ECO:0000313" key="3">
    <source>
        <dbReference type="Proteomes" id="UP000663623"/>
    </source>
</evidence>
<gene>
    <name evidence="2" type="ORF">CaldiYA01_05960</name>
</gene>
<dbReference type="SUPFAM" id="SSF51658">
    <property type="entry name" value="Xylose isomerase-like"/>
    <property type="match status" value="1"/>
</dbReference>
<dbReference type="Proteomes" id="UP000663623">
    <property type="component" value="Chromosome"/>
</dbReference>
<dbReference type="PANTHER" id="PTHR12110">
    <property type="entry name" value="HYDROXYPYRUVATE ISOMERASE"/>
    <property type="match status" value="1"/>
</dbReference>
<evidence type="ECO:0000313" key="2">
    <source>
        <dbReference type="EMBL" id="BCS80636.1"/>
    </source>
</evidence>
<accession>A0ABM7NKK4</accession>
<dbReference type="Pfam" id="PF01261">
    <property type="entry name" value="AP_endonuc_2"/>
    <property type="match status" value="1"/>
</dbReference>